<dbReference type="EMBL" id="JAWLKB010000009">
    <property type="protein sequence ID" value="MDV6268992.1"/>
    <property type="molecule type" value="Genomic_DNA"/>
</dbReference>
<evidence type="ECO:0000313" key="8">
    <source>
        <dbReference type="EMBL" id="MDV6268992.1"/>
    </source>
</evidence>
<gene>
    <name evidence="8" type="ORF">R3Q16_20455</name>
</gene>
<feature type="domain" description="EamA" evidence="7">
    <location>
        <begin position="14"/>
        <end position="148"/>
    </location>
</feature>
<evidence type="ECO:0000256" key="4">
    <source>
        <dbReference type="ARBA" id="ARBA00022989"/>
    </source>
</evidence>
<keyword evidence="9" id="KW-1185">Reference proteome</keyword>
<evidence type="ECO:0000256" key="3">
    <source>
        <dbReference type="ARBA" id="ARBA00022692"/>
    </source>
</evidence>
<feature type="transmembrane region" description="Helical" evidence="6">
    <location>
        <begin position="220"/>
        <end position="241"/>
    </location>
</feature>
<keyword evidence="5 6" id="KW-0472">Membrane</keyword>
<dbReference type="RefSeq" id="WP_317543381.1">
    <property type="nucleotide sequence ID" value="NZ_JAWLKB010000009.1"/>
</dbReference>
<dbReference type="InterPro" id="IPR000620">
    <property type="entry name" value="EamA_dom"/>
</dbReference>
<organism evidence="8 9">
    <name type="scientific">Rhodococcus globerulus</name>
    <dbReference type="NCBI Taxonomy" id="33008"/>
    <lineage>
        <taxon>Bacteria</taxon>
        <taxon>Bacillati</taxon>
        <taxon>Actinomycetota</taxon>
        <taxon>Actinomycetes</taxon>
        <taxon>Mycobacteriales</taxon>
        <taxon>Nocardiaceae</taxon>
        <taxon>Rhodococcus</taxon>
    </lineage>
</organism>
<dbReference type="Gene3D" id="1.10.3730.20">
    <property type="match status" value="1"/>
</dbReference>
<feature type="transmembrane region" description="Helical" evidence="6">
    <location>
        <begin position="197"/>
        <end position="214"/>
    </location>
</feature>
<feature type="transmembrane region" description="Helical" evidence="6">
    <location>
        <begin position="48"/>
        <end position="67"/>
    </location>
</feature>
<proteinExistence type="inferred from homology"/>
<feature type="transmembrane region" description="Helical" evidence="6">
    <location>
        <begin position="279"/>
        <end position="299"/>
    </location>
</feature>
<feature type="transmembrane region" description="Helical" evidence="6">
    <location>
        <begin position="131"/>
        <end position="150"/>
    </location>
</feature>
<dbReference type="Proteomes" id="UP001185927">
    <property type="component" value="Unassembled WGS sequence"/>
</dbReference>
<evidence type="ECO:0000256" key="1">
    <source>
        <dbReference type="ARBA" id="ARBA00004141"/>
    </source>
</evidence>
<keyword evidence="3 6" id="KW-0812">Transmembrane</keyword>
<evidence type="ECO:0000256" key="2">
    <source>
        <dbReference type="ARBA" id="ARBA00007362"/>
    </source>
</evidence>
<dbReference type="InterPro" id="IPR050638">
    <property type="entry name" value="AA-Vitamin_Transporters"/>
</dbReference>
<feature type="transmembrane region" description="Helical" evidence="6">
    <location>
        <begin position="103"/>
        <end position="124"/>
    </location>
</feature>
<sequence>MADLSRTSTHRGSVLAVVAAAVLFGTTGTAQALASESLGYDLDPLAVGSARVVLAGLILAVFAYARGGLGFARSTSRPAILGGFGVAAYQLGFFTGVQAAGVAAGTMIALGSGPAFTGVLQYLVDRRRPGPLWFLSTLVAVAGMTLIVAGQPGDGSSNVLAGAVPALIAGLGYAIYTVAGAHVITAGVSTQGAMGQMFGIGGILLLPILIWQWPGGLDTGAGATAVVYLVVVPTVLAYLLFAAALRHLNPATVATLTLLEPVVAAILGAVVLGETITTVAMLGMATVLAALGLLTAATLRNS</sequence>
<dbReference type="PANTHER" id="PTHR32322">
    <property type="entry name" value="INNER MEMBRANE TRANSPORTER"/>
    <property type="match status" value="1"/>
</dbReference>
<feature type="transmembrane region" description="Helical" evidence="6">
    <location>
        <begin position="79"/>
        <end position="97"/>
    </location>
</feature>
<feature type="domain" description="EamA" evidence="7">
    <location>
        <begin position="162"/>
        <end position="294"/>
    </location>
</feature>
<comment type="caution">
    <text evidence="8">The sequence shown here is derived from an EMBL/GenBank/DDBJ whole genome shotgun (WGS) entry which is preliminary data.</text>
</comment>
<evidence type="ECO:0000256" key="5">
    <source>
        <dbReference type="ARBA" id="ARBA00023136"/>
    </source>
</evidence>
<dbReference type="PANTHER" id="PTHR32322:SF2">
    <property type="entry name" value="EAMA DOMAIN-CONTAINING PROTEIN"/>
    <property type="match status" value="1"/>
</dbReference>
<feature type="transmembrane region" description="Helical" evidence="6">
    <location>
        <begin position="162"/>
        <end position="185"/>
    </location>
</feature>
<reference evidence="8 9" key="1">
    <citation type="submission" date="2023-10" db="EMBL/GenBank/DDBJ databases">
        <title>Development of a sustainable strategy for remediation of hydrocarbon-contaminated territories based on the waste exchange concept.</title>
        <authorList>
            <person name="Krivoruchko A."/>
        </authorList>
    </citation>
    <scope>NUCLEOTIDE SEQUENCE [LARGE SCALE GENOMIC DNA]</scope>
    <source>
        <strain evidence="8 9">IEGM 1203</strain>
    </source>
</reference>
<feature type="transmembrane region" description="Helical" evidence="6">
    <location>
        <begin position="253"/>
        <end position="273"/>
    </location>
</feature>
<evidence type="ECO:0000256" key="6">
    <source>
        <dbReference type="SAM" id="Phobius"/>
    </source>
</evidence>
<name>A0ABU4BXL8_RHOGO</name>
<evidence type="ECO:0000313" key="9">
    <source>
        <dbReference type="Proteomes" id="UP001185927"/>
    </source>
</evidence>
<protein>
    <submittedName>
        <fullName evidence="8">EamA family transporter</fullName>
    </submittedName>
</protein>
<comment type="subcellular location">
    <subcellularLocation>
        <location evidence="1">Membrane</location>
        <topology evidence="1">Multi-pass membrane protein</topology>
    </subcellularLocation>
</comment>
<evidence type="ECO:0000259" key="7">
    <source>
        <dbReference type="Pfam" id="PF00892"/>
    </source>
</evidence>
<accession>A0ABU4BXL8</accession>
<keyword evidence="4 6" id="KW-1133">Transmembrane helix</keyword>
<dbReference type="SUPFAM" id="SSF103481">
    <property type="entry name" value="Multidrug resistance efflux transporter EmrE"/>
    <property type="match status" value="2"/>
</dbReference>
<dbReference type="Pfam" id="PF00892">
    <property type="entry name" value="EamA"/>
    <property type="match status" value="2"/>
</dbReference>
<comment type="similarity">
    <text evidence="2">Belongs to the EamA transporter family.</text>
</comment>
<dbReference type="InterPro" id="IPR037185">
    <property type="entry name" value="EmrE-like"/>
</dbReference>